<protein>
    <submittedName>
        <fullName evidence="2">Uncharacterized protein</fullName>
    </submittedName>
</protein>
<dbReference type="AlphaFoldDB" id="R4PY40"/>
<evidence type="ECO:0000313" key="2">
    <source>
        <dbReference type="EMBL" id="AGL62136.1"/>
    </source>
</evidence>
<feature type="transmembrane region" description="Helical" evidence="1">
    <location>
        <begin position="42"/>
        <end position="59"/>
    </location>
</feature>
<accession>R4PY40</accession>
<gene>
    <name evidence="2" type="ORF">L336_0428</name>
</gene>
<dbReference type="Proteomes" id="UP000013893">
    <property type="component" value="Chromosome"/>
</dbReference>
<name>R4PY40_9BACT</name>
<evidence type="ECO:0000313" key="3">
    <source>
        <dbReference type="Proteomes" id="UP000013893"/>
    </source>
</evidence>
<sequence length="206" mass="22784">MNPRPHSYKPSATQHRVVAFSPPKRPPWYRVRIAKLLHQPRLIIGALLLLGIVFIISWSQKKNDLIQPHTETTASTKKSKDEVPKFITVLPGGKSIADLGGWTRVSPDSADPVFAYVDNLDGSQIIVSQQPLPDTFQSDPEGHIAELAKSYNASDKISTTTTTIYIGDSIKGPQSVICTKSKLLILIKSSVKHSNDSWIRYINSLS</sequence>
<keyword evidence="1" id="KW-0472">Membrane</keyword>
<keyword evidence="3" id="KW-1185">Reference proteome</keyword>
<reference evidence="2 3" key="1">
    <citation type="journal article" date="2013" name="Nat. Biotechnol.">
        <title>Genome sequences of rare, uncultured bacteria obtained by differential coverage binning of multiple metagenomes.</title>
        <authorList>
            <person name="Albertsen M."/>
            <person name="Hugenholtz P."/>
            <person name="Skarshewski A."/>
            <person name="Nielsen K.L."/>
            <person name="Tyson G.W."/>
            <person name="Nielsen P.H."/>
        </authorList>
    </citation>
    <scope>NUCLEOTIDE SEQUENCE [LARGE SCALE GENOMIC DNA]</scope>
    <source>
        <strain evidence="2">TM71</strain>
    </source>
</reference>
<dbReference type="HOGENOM" id="CLU_1329932_0_0_0"/>
<organism evidence="2 3">
    <name type="scientific">Candidatus Saccharimonas aalborgensis</name>
    <dbReference type="NCBI Taxonomy" id="1332188"/>
    <lineage>
        <taxon>Bacteria</taxon>
        <taxon>Candidatus Saccharimonadota</taxon>
        <taxon>Candidatus Saccharimonadia</taxon>
        <taxon>Candidatus Saccharimonadales</taxon>
        <taxon>Candidatus Saccharimonadaceae</taxon>
        <taxon>Candidatus Saccharimonas</taxon>
    </lineage>
</organism>
<dbReference type="KEGG" id="saal:L336_0428"/>
<dbReference type="EMBL" id="CP005957">
    <property type="protein sequence ID" value="AGL62136.1"/>
    <property type="molecule type" value="Genomic_DNA"/>
</dbReference>
<keyword evidence="1" id="KW-0812">Transmembrane</keyword>
<evidence type="ECO:0000256" key="1">
    <source>
        <dbReference type="SAM" id="Phobius"/>
    </source>
</evidence>
<proteinExistence type="predicted"/>
<keyword evidence="1" id="KW-1133">Transmembrane helix</keyword>
<dbReference type="STRING" id="1332188.L336_0428"/>